<keyword evidence="5" id="KW-0645">Protease</keyword>
<keyword evidence="7" id="KW-0378">Hydrolase</keyword>
<organism evidence="15 16">
    <name type="scientific">Tetraparma gracilis</name>
    <dbReference type="NCBI Taxonomy" id="2962635"/>
    <lineage>
        <taxon>Eukaryota</taxon>
        <taxon>Sar</taxon>
        <taxon>Stramenopiles</taxon>
        <taxon>Ochrophyta</taxon>
        <taxon>Bolidophyceae</taxon>
        <taxon>Parmales</taxon>
        <taxon>Triparmaceae</taxon>
        <taxon>Tetraparma</taxon>
    </lineage>
</organism>
<gene>
    <name evidence="15" type="ORF">TeGR_g7612</name>
</gene>
<feature type="compositionally biased region" description="Pro residues" evidence="13">
    <location>
        <begin position="607"/>
        <end position="624"/>
    </location>
</feature>
<feature type="region of interest" description="Disordered" evidence="13">
    <location>
        <begin position="654"/>
        <end position="675"/>
    </location>
</feature>
<evidence type="ECO:0000256" key="9">
    <source>
        <dbReference type="ARBA" id="ARBA00023049"/>
    </source>
</evidence>
<feature type="non-terminal residue" evidence="15">
    <location>
        <position position="1"/>
    </location>
</feature>
<evidence type="ECO:0000313" key="15">
    <source>
        <dbReference type="EMBL" id="GMI37801.1"/>
    </source>
</evidence>
<name>A0ABQ6N0P5_9STRA</name>
<evidence type="ECO:0000256" key="7">
    <source>
        <dbReference type="ARBA" id="ARBA00022801"/>
    </source>
</evidence>
<feature type="compositionally biased region" description="Basic and acidic residues" evidence="13">
    <location>
        <begin position="481"/>
        <end position="493"/>
    </location>
</feature>
<dbReference type="InterPro" id="IPR034286">
    <property type="entry name" value="M14_AGBL5-like"/>
</dbReference>
<feature type="region of interest" description="Disordered" evidence="13">
    <location>
        <begin position="730"/>
        <end position="768"/>
    </location>
</feature>
<proteinExistence type="inferred from homology"/>
<evidence type="ECO:0000256" key="13">
    <source>
        <dbReference type="SAM" id="MobiDB-lite"/>
    </source>
</evidence>
<dbReference type="PANTHER" id="PTHR12756:SF12">
    <property type="entry name" value="CYTOSOLIC CARBOXYPEPTIDASE-LIKE PROTEIN 5"/>
    <property type="match status" value="1"/>
</dbReference>
<evidence type="ECO:0000256" key="4">
    <source>
        <dbReference type="ARBA" id="ARBA00022490"/>
    </source>
</evidence>
<evidence type="ECO:0000256" key="6">
    <source>
        <dbReference type="ARBA" id="ARBA00022723"/>
    </source>
</evidence>
<evidence type="ECO:0000256" key="1">
    <source>
        <dbReference type="ARBA" id="ARBA00001947"/>
    </source>
</evidence>
<evidence type="ECO:0000256" key="8">
    <source>
        <dbReference type="ARBA" id="ARBA00022833"/>
    </source>
</evidence>
<keyword evidence="16" id="KW-1185">Reference proteome</keyword>
<feature type="region of interest" description="Disordered" evidence="13">
    <location>
        <begin position="578"/>
        <end position="637"/>
    </location>
</feature>
<dbReference type="InterPro" id="IPR050821">
    <property type="entry name" value="Cytosolic_carboxypeptidase"/>
</dbReference>
<comment type="subcellular location">
    <subcellularLocation>
        <location evidence="2">Cytoplasm</location>
    </subcellularLocation>
</comment>
<dbReference type="Proteomes" id="UP001165060">
    <property type="component" value="Unassembled WGS sequence"/>
</dbReference>
<feature type="domain" description="Peptidase M14" evidence="14">
    <location>
        <begin position="106"/>
        <end position="389"/>
    </location>
</feature>
<feature type="compositionally biased region" description="Low complexity" evidence="13">
    <location>
        <begin position="730"/>
        <end position="754"/>
    </location>
</feature>
<dbReference type="SUPFAM" id="SSF53187">
    <property type="entry name" value="Zn-dependent exopeptidases"/>
    <property type="match status" value="1"/>
</dbReference>
<dbReference type="InterPro" id="IPR000834">
    <property type="entry name" value="Peptidase_M14"/>
</dbReference>
<evidence type="ECO:0000256" key="5">
    <source>
        <dbReference type="ARBA" id="ARBA00022670"/>
    </source>
</evidence>
<dbReference type="Gene3D" id="3.40.630.10">
    <property type="entry name" value="Zn peptidases"/>
    <property type="match status" value="1"/>
</dbReference>
<keyword evidence="6" id="KW-0479">Metal-binding</keyword>
<feature type="region of interest" description="Disordered" evidence="13">
    <location>
        <begin position="481"/>
        <end position="526"/>
    </location>
</feature>
<feature type="active site" description="Proton donor/acceptor" evidence="12">
    <location>
        <position position="360"/>
    </location>
</feature>
<dbReference type="PANTHER" id="PTHR12756">
    <property type="entry name" value="CYTOSOLIC CARBOXYPEPTIDASE"/>
    <property type="match status" value="1"/>
</dbReference>
<evidence type="ECO:0000259" key="14">
    <source>
        <dbReference type="PROSITE" id="PS52035"/>
    </source>
</evidence>
<comment type="caution">
    <text evidence="15">The sequence shown here is derived from an EMBL/GenBank/DDBJ whole genome shotgun (WGS) entry which is preliminary data.</text>
</comment>
<evidence type="ECO:0000256" key="12">
    <source>
        <dbReference type="PROSITE-ProRule" id="PRU01379"/>
    </source>
</evidence>
<keyword evidence="9" id="KW-0482">Metalloprotease</keyword>
<evidence type="ECO:0000313" key="16">
    <source>
        <dbReference type="Proteomes" id="UP001165060"/>
    </source>
</evidence>
<reference evidence="15 16" key="1">
    <citation type="journal article" date="2023" name="Commun. Biol.">
        <title>Genome analysis of Parmales, the sister group of diatoms, reveals the evolutionary specialization of diatoms from phago-mixotrophs to photoautotrophs.</title>
        <authorList>
            <person name="Ban H."/>
            <person name="Sato S."/>
            <person name="Yoshikawa S."/>
            <person name="Yamada K."/>
            <person name="Nakamura Y."/>
            <person name="Ichinomiya M."/>
            <person name="Sato N."/>
            <person name="Blanc-Mathieu R."/>
            <person name="Endo H."/>
            <person name="Kuwata A."/>
            <person name="Ogata H."/>
        </authorList>
    </citation>
    <scope>NUCLEOTIDE SEQUENCE [LARGE SCALE GENOMIC DNA]</scope>
</reference>
<keyword evidence="8" id="KW-0862">Zinc</keyword>
<evidence type="ECO:0000256" key="11">
    <source>
        <dbReference type="ARBA" id="ARBA00026108"/>
    </source>
</evidence>
<evidence type="ECO:0000256" key="3">
    <source>
        <dbReference type="ARBA" id="ARBA00005988"/>
    </source>
</evidence>
<comment type="similarity">
    <text evidence="3 12">Belongs to the peptidase M14 family.</text>
</comment>
<comment type="catalytic activity">
    <reaction evidence="10">
        <text>C-terminal L-alpha-aminoacyl-L-glutamyl-L-glutamyl-[tubulin] + H2O = C-terminal L-alpha-aminoacyl-L-glutamyl-[tubulin] + L-glutamate</text>
        <dbReference type="Rhea" id="RHEA:63792"/>
        <dbReference type="Rhea" id="RHEA-COMP:16435"/>
        <dbReference type="Rhea" id="RHEA-COMP:16436"/>
        <dbReference type="ChEBI" id="CHEBI:15377"/>
        <dbReference type="ChEBI" id="CHEBI:29985"/>
        <dbReference type="ChEBI" id="CHEBI:149555"/>
        <dbReference type="ChEBI" id="CHEBI:149556"/>
        <dbReference type="EC" id="3.4.17.24"/>
    </reaction>
    <physiologicalReaction direction="left-to-right" evidence="10">
        <dbReference type="Rhea" id="RHEA:63793"/>
    </physiologicalReaction>
</comment>
<sequence length="768" mass="82578">LPPPPPPSLYKQDYRPFYKIVEHTNPNNTELGEEGADPNNWQRLPTPCTCKDDKEANQMKLGFKFKFDSHFLSQAVPGAARSGSKPQSAPSSPALCGYKVYFAFCFPQSYTQSQQQLARVQAAAPALLSSAHGVYFHREQLAKSLDGRRVELLTITSKAGRTSEREPPMPFTPAGEARAHVFASKKIVFVSSRVHPGETPAQFVFDGFLAFLLYVFKMVPMLNPDGVARGHYRCDSRGCNLNRFYDEPNAISHPSIYAVKYYLKLNAANLRMYLDLHAHASKRGCFIYGNFLQSREEQMKNRLYVKLISMNSPWFEYKGCDFSLKGMSGKDKRDNGLTKDGSGRVGIYKATGCSHCYTLECNYNEGLATNFIPNCTNVLLPPPQSLPSASGESPQYPPLLTNTKTPVNYSKYLGNPSRMTTPKYTRGMHCNVGEACAVALLDMCGSNLLTRVGGGVPSANPARPTQALKGSEWTSLVREVQSEVNREKGRGSDSEDEAEEMRRSSEMESPQTFESKWLEPGSSPGWTWSDARVGKENDANLAAITKAAAGGNAVARKPSAGAAAAAVSWTIQQKTRKAKKAPGRARTSLAAKAFPVSGGETGRPVANNPPVPASAEKPVPPSAPAPTAHGRSSRTEEALEDVINDVSMFAINGKGGGAAPQIRSGAGDKSTPTKHRSEDFVANYRLKKQQQLVTGSPGTRFKGGVGGVGVGARGAGGGSGSGFGFLQQQPAAPTQAWPKGGSGAAARSGGNPSSIMKPRTGFGGDSLW</sequence>
<comment type="cofactor">
    <cofactor evidence="1">
        <name>Zn(2+)</name>
        <dbReference type="ChEBI" id="CHEBI:29105"/>
    </cofactor>
</comment>
<keyword evidence="4" id="KW-0963">Cytoplasm</keyword>
<dbReference type="CDD" id="cd06236">
    <property type="entry name" value="M14_AGBL5_like"/>
    <property type="match status" value="1"/>
</dbReference>
<dbReference type="Pfam" id="PF00246">
    <property type="entry name" value="Peptidase_M14"/>
    <property type="match status" value="1"/>
</dbReference>
<accession>A0ABQ6N0P5</accession>
<evidence type="ECO:0000256" key="10">
    <source>
        <dbReference type="ARBA" id="ARBA00024524"/>
    </source>
</evidence>
<dbReference type="EC" id="3.4.17.24" evidence="11"/>
<evidence type="ECO:0000256" key="2">
    <source>
        <dbReference type="ARBA" id="ARBA00004496"/>
    </source>
</evidence>
<protein>
    <recommendedName>
        <fullName evidence="11">tubulin-glutamate carboxypeptidase</fullName>
        <ecNumber evidence="11">3.4.17.24</ecNumber>
    </recommendedName>
</protein>
<dbReference type="EMBL" id="BRYB01001994">
    <property type="protein sequence ID" value="GMI37801.1"/>
    <property type="molecule type" value="Genomic_DNA"/>
</dbReference>
<dbReference type="PROSITE" id="PS52035">
    <property type="entry name" value="PEPTIDASE_M14"/>
    <property type="match status" value="1"/>
</dbReference>